<evidence type="ECO:0000256" key="1">
    <source>
        <dbReference type="SAM" id="MobiDB-lite"/>
    </source>
</evidence>
<sequence length="92" mass="10565">MGAPALHKGKVAENPLTARWPELVRQARLQHEAGEHAQQFSITKQREKPLQSKRDRLTHHCDDGNNYVFKISAFHLVGILKYHLDKEVMGLQ</sequence>
<evidence type="ECO:0000313" key="2">
    <source>
        <dbReference type="EMBL" id="VDK87925.1"/>
    </source>
</evidence>
<dbReference type="Proteomes" id="UP000281553">
    <property type="component" value="Unassembled WGS sequence"/>
</dbReference>
<dbReference type="AlphaFoldDB" id="A0A3P6U1R5"/>
<gene>
    <name evidence="2" type="ORF">DILT_LOCUS4111</name>
</gene>
<feature type="compositionally biased region" description="Basic and acidic residues" evidence="1">
    <location>
        <begin position="44"/>
        <end position="53"/>
    </location>
</feature>
<keyword evidence="3" id="KW-1185">Reference proteome</keyword>
<evidence type="ECO:0000313" key="3">
    <source>
        <dbReference type="Proteomes" id="UP000281553"/>
    </source>
</evidence>
<feature type="region of interest" description="Disordered" evidence="1">
    <location>
        <begin position="34"/>
        <end position="53"/>
    </location>
</feature>
<dbReference type="EMBL" id="UYRU01044852">
    <property type="protein sequence ID" value="VDK87925.1"/>
    <property type="molecule type" value="Genomic_DNA"/>
</dbReference>
<accession>A0A3P6U1R5</accession>
<proteinExistence type="predicted"/>
<reference evidence="2 3" key="1">
    <citation type="submission" date="2018-11" db="EMBL/GenBank/DDBJ databases">
        <authorList>
            <consortium name="Pathogen Informatics"/>
        </authorList>
    </citation>
    <scope>NUCLEOTIDE SEQUENCE [LARGE SCALE GENOMIC DNA]</scope>
</reference>
<organism evidence="2 3">
    <name type="scientific">Dibothriocephalus latus</name>
    <name type="common">Fish tapeworm</name>
    <name type="synonym">Diphyllobothrium latum</name>
    <dbReference type="NCBI Taxonomy" id="60516"/>
    <lineage>
        <taxon>Eukaryota</taxon>
        <taxon>Metazoa</taxon>
        <taxon>Spiralia</taxon>
        <taxon>Lophotrochozoa</taxon>
        <taxon>Platyhelminthes</taxon>
        <taxon>Cestoda</taxon>
        <taxon>Eucestoda</taxon>
        <taxon>Diphyllobothriidea</taxon>
        <taxon>Diphyllobothriidae</taxon>
        <taxon>Dibothriocephalus</taxon>
    </lineage>
</organism>
<name>A0A3P6U1R5_DIBLA</name>
<protein>
    <submittedName>
        <fullName evidence="2">Uncharacterized protein</fullName>
    </submittedName>
</protein>